<reference evidence="8 9" key="1">
    <citation type="submission" date="2018-11" db="EMBL/GenBank/DDBJ databases">
        <title>Genome sequence of strain 7197.</title>
        <authorList>
            <person name="Gao J."/>
            <person name="Sun J."/>
        </authorList>
    </citation>
    <scope>NUCLEOTIDE SEQUENCE [LARGE SCALE GENOMIC DNA]</scope>
    <source>
        <strain evidence="8 9">7197</strain>
    </source>
</reference>
<evidence type="ECO:0000256" key="4">
    <source>
        <dbReference type="ARBA" id="ARBA00022723"/>
    </source>
</evidence>
<dbReference type="GO" id="GO:0051539">
    <property type="term" value="F:4 iron, 4 sulfur cluster binding"/>
    <property type="evidence" value="ECO:0007669"/>
    <property type="project" value="UniProtKB-KW"/>
</dbReference>
<dbReference type="CDD" id="cd01335">
    <property type="entry name" value="Radical_SAM"/>
    <property type="match status" value="1"/>
</dbReference>
<dbReference type="PANTHER" id="PTHR30352:SF4">
    <property type="entry name" value="PYRUVATE FORMATE-LYASE 2-ACTIVATING ENZYME"/>
    <property type="match status" value="1"/>
</dbReference>
<keyword evidence="9" id="KW-1185">Reference proteome</keyword>
<comment type="caution">
    <text evidence="8">The sequence shown here is derived from an EMBL/GenBank/DDBJ whole genome shotgun (WGS) entry which is preliminary data.</text>
</comment>
<dbReference type="Pfam" id="PF04055">
    <property type="entry name" value="Radical_SAM"/>
    <property type="match status" value="1"/>
</dbReference>
<keyword evidence="5" id="KW-0408">Iron</keyword>
<feature type="domain" description="Radical SAM core" evidence="7">
    <location>
        <begin position="47"/>
        <end position="283"/>
    </location>
</feature>
<keyword evidence="2" id="KW-0004">4Fe-4S</keyword>
<dbReference type="PANTHER" id="PTHR30352">
    <property type="entry name" value="PYRUVATE FORMATE-LYASE-ACTIVATING ENZYME"/>
    <property type="match status" value="1"/>
</dbReference>
<dbReference type="PROSITE" id="PS51918">
    <property type="entry name" value="RADICAL_SAM"/>
    <property type="match status" value="1"/>
</dbReference>
<proteinExistence type="predicted"/>
<dbReference type="SUPFAM" id="SSF102114">
    <property type="entry name" value="Radical SAM enzymes"/>
    <property type="match status" value="1"/>
</dbReference>
<evidence type="ECO:0000256" key="2">
    <source>
        <dbReference type="ARBA" id="ARBA00022485"/>
    </source>
</evidence>
<keyword evidence="6" id="KW-0411">Iron-sulfur</keyword>
<sequence length="283" mass="31949">MCGRLGCPGIFVITCSPHLSLLLRRSFSVITRNVSACISDIQKQSTQDGSCTQTIIYLKGCPLYCNWCPNPEFRNPGVRLLWDPIRAKHYEDGRIYSVQEVLELCLDNHDPVRRTVSGVTLTGGEAMMQHTFLHELLSHLKDLGVHTTVETTGYVPEAQFAKLLPLIDHLIFYLKHYEREAHRKITGVYNDLIIENLRNSLSGPSEVEVRLTLISGLNDRPEDAEGFARLLQRIGVKQVQLFPFNNQADPSGRHNAPDNASLFTELELAAYQEAFLSHRMNCS</sequence>
<name>A0A3N9PXT5_9BACL</name>
<comment type="cofactor">
    <cofactor evidence="1">
        <name>[4Fe-4S] cluster</name>
        <dbReference type="ChEBI" id="CHEBI:49883"/>
    </cofactor>
</comment>
<evidence type="ECO:0000313" key="9">
    <source>
        <dbReference type="Proteomes" id="UP000282529"/>
    </source>
</evidence>
<accession>A0A3N9PXT5</accession>
<dbReference type="InterPro" id="IPR034457">
    <property type="entry name" value="Organic_radical-activating"/>
</dbReference>
<evidence type="ECO:0000256" key="3">
    <source>
        <dbReference type="ARBA" id="ARBA00022691"/>
    </source>
</evidence>
<gene>
    <name evidence="8" type="ORF">EH198_12880</name>
</gene>
<dbReference type="Gene3D" id="3.20.20.70">
    <property type="entry name" value="Aldolase class I"/>
    <property type="match status" value="1"/>
</dbReference>
<dbReference type="AlphaFoldDB" id="A0A3N9PXT5"/>
<dbReference type="InterPro" id="IPR013785">
    <property type="entry name" value="Aldolase_TIM"/>
</dbReference>
<evidence type="ECO:0000259" key="7">
    <source>
        <dbReference type="PROSITE" id="PS51918"/>
    </source>
</evidence>
<protein>
    <submittedName>
        <fullName evidence="8">Radical SAM protein</fullName>
    </submittedName>
</protein>
<keyword evidence="4" id="KW-0479">Metal-binding</keyword>
<dbReference type="SFLD" id="SFLDG01066">
    <property type="entry name" value="organic_radical-activating_enz"/>
    <property type="match status" value="1"/>
</dbReference>
<dbReference type="Proteomes" id="UP000282529">
    <property type="component" value="Unassembled WGS sequence"/>
</dbReference>
<evidence type="ECO:0000256" key="1">
    <source>
        <dbReference type="ARBA" id="ARBA00001966"/>
    </source>
</evidence>
<evidence type="ECO:0000313" key="8">
    <source>
        <dbReference type="EMBL" id="RQW11212.1"/>
    </source>
</evidence>
<evidence type="ECO:0000256" key="5">
    <source>
        <dbReference type="ARBA" id="ARBA00023004"/>
    </source>
</evidence>
<dbReference type="EMBL" id="RQPI01000006">
    <property type="protein sequence ID" value="RQW11212.1"/>
    <property type="molecule type" value="Genomic_DNA"/>
</dbReference>
<dbReference type="OrthoDB" id="9782387at2"/>
<dbReference type="GO" id="GO:0003824">
    <property type="term" value="F:catalytic activity"/>
    <property type="evidence" value="ECO:0007669"/>
    <property type="project" value="InterPro"/>
</dbReference>
<dbReference type="InterPro" id="IPR007197">
    <property type="entry name" value="rSAM"/>
</dbReference>
<keyword evidence="3" id="KW-0949">S-adenosyl-L-methionine</keyword>
<evidence type="ECO:0000256" key="6">
    <source>
        <dbReference type="ARBA" id="ARBA00023014"/>
    </source>
</evidence>
<dbReference type="SFLD" id="SFLDS00029">
    <property type="entry name" value="Radical_SAM"/>
    <property type="match status" value="1"/>
</dbReference>
<organism evidence="8 9">
    <name type="scientific">Paenibacillus rhizophilus</name>
    <dbReference type="NCBI Taxonomy" id="1850366"/>
    <lineage>
        <taxon>Bacteria</taxon>
        <taxon>Bacillati</taxon>
        <taxon>Bacillota</taxon>
        <taxon>Bacilli</taxon>
        <taxon>Bacillales</taxon>
        <taxon>Paenibacillaceae</taxon>
        <taxon>Paenibacillus</taxon>
    </lineage>
</organism>
<dbReference type="GO" id="GO:0046872">
    <property type="term" value="F:metal ion binding"/>
    <property type="evidence" value="ECO:0007669"/>
    <property type="project" value="UniProtKB-KW"/>
</dbReference>
<dbReference type="InterPro" id="IPR058240">
    <property type="entry name" value="rSAM_sf"/>
</dbReference>